<dbReference type="InterPro" id="IPR037898">
    <property type="entry name" value="NudC_fam"/>
</dbReference>
<evidence type="ECO:0000259" key="5">
    <source>
        <dbReference type="Pfam" id="PF04969"/>
    </source>
</evidence>
<organism evidence="6 7">
    <name type="scientific">Miscanthus lutarioriparius</name>
    <dbReference type="NCBI Taxonomy" id="422564"/>
    <lineage>
        <taxon>Eukaryota</taxon>
        <taxon>Viridiplantae</taxon>
        <taxon>Streptophyta</taxon>
        <taxon>Embryophyta</taxon>
        <taxon>Tracheophyta</taxon>
        <taxon>Spermatophyta</taxon>
        <taxon>Magnoliopsida</taxon>
        <taxon>Liliopsida</taxon>
        <taxon>Poales</taxon>
        <taxon>Poaceae</taxon>
        <taxon>PACMAD clade</taxon>
        <taxon>Panicoideae</taxon>
        <taxon>Andropogonodae</taxon>
        <taxon>Andropogoneae</taxon>
        <taxon>Saccharinae</taxon>
        <taxon>Miscanthus</taxon>
    </lineage>
</organism>
<feature type="compositionally biased region" description="Low complexity" evidence="3">
    <location>
        <begin position="230"/>
        <end position="239"/>
    </location>
</feature>
<feature type="region of interest" description="Disordered" evidence="3">
    <location>
        <begin position="215"/>
        <end position="239"/>
    </location>
</feature>
<keyword evidence="4" id="KW-0812">Transmembrane</keyword>
<evidence type="ECO:0000256" key="4">
    <source>
        <dbReference type="SAM" id="Phobius"/>
    </source>
</evidence>
<dbReference type="GO" id="GO:0006457">
    <property type="term" value="P:protein folding"/>
    <property type="evidence" value="ECO:0007669"/>
    <property type="project" value="TreeGrafter"/>
</dbReference>
<keyword evidence="2" id="KW-0963">Cytoplasm</keyword>
<dbReference type="GO" id="GO:0005737">
    <property type="term" value="C:cytoplasm"/>
    <property type="evidence" value="ECO:0007669"/>
    <property type="project" value="UniProtKB-SubCell"/>
</dbReference>
<dbReference type="EMBL" id="CAJGYO010000007">
    <property type="protein sequence ID" value="CAD6242421.1"/>
    <property type="molecule type" value="Genomic_DNA"/>
</dbReference>
<gene>
    <name evidence="6" type="ORF">NCGR_LOCUS27908</name>
</gene>
<evidence type="ECO:0000256" key="2">
    <source>
        <dbReference type="ARBA" id="ARBA00022490"/>
    </source>
</evidence>
<keyword evidence="7" id="KW-1185">Reference proteome</keyword>
<dbReference type="Pfam" id="PF04969">
    <property type="entry name" value="CS"/>
    <property type="match status" value="1"/>
</dbReference>
<dbReference type="AlphaFoldDB" id="A0A811PJM6"/>
<dbReference type="PANTHER" id="PTHR12356:SF3">
    <property type="entry name" value="NUCLEAR MIGRATION PROTEIN NUDC"/>
    <property type="match status" value="1"/>
</dbReference>
<dbReference type="InterPro" id="IPR007052">
    <property type="entry name" value="CS_dom"/>
</dbReference>
<evidence type="ECO:0000256" key="3">
    <source>
        <dbReference type="SAM" id="MobiDB-lite"/>
    </source>
</evidence>
<evidence type="ECO:0000256" key="1">
    <source>
        <dbReference type="ARBA" id="ARBA00004496"/>
    </source>
</evidence>
<dbReference type="Gene3D" id="2.60.40.790">
    <property type="match status" value="1"/>
</dbReference>
<dbReference type="CDD" id="cd06467">
    <property type="entry name" value="p23_NUDC_like"/>
    <property type="match status" value="1"/>
</dbReference>
<feature type="domain" description="CS" evidence="5">
    <location>
        <begin position="135"/>
        <end position="180"/>
    </location>
</feature>
<protein>
    <recommendedName>
        <fullName evidence="5">CS domain-containing protein</fullName>
    </recommendedName>
</protein>
<feature type="compositionally biased region" description="Basic and acidic residues" evidence="3">
    <location>
        <begin position="83"/>
        <end position="127"/>
    </location>
</feature>
<dbReference type="GO" id="GO:0051082">
    <property type="term" value="F:unfolded protein binding"/>
    <property type="evidence" value="ECO:0007669"/>
    <property type="project" value="TreeGrafter"/>
</dbReference>
<reference evidence="6" key="1">
    <citation type="submission" date="2020-10" db="EMBL/GenBank/DDBJ databases">
        <authorList>
            <person name="Han B."/>
            <person name="Lu T."/>
            <person name="Zhao Q."/>
            <person name="Huang X."/>
            <person name="Zhao Y."/>
        </authorList>
    </citation>
    <scope>NUCLEOTIDE SEQUENCE</scope>
</reference>
<dbReference type="Proteomes" id="UP000604825">
    <property type="component" value="Unassembled WGS sequence"/>
</dbReference>
<comment type="caution">
    <text evidence="6">The sequence shown here is derived from an EMBL/GenBank/DDBJ whole genome shotgun (WGS) entry which is preliminary data.</text>
</comment>
<dbReference type="PANTHER" id="PTHR12356">
    <property type="entry name" value="NUCLEAR MOVEMENT PROTEIN NUDC"/>
    <property type="match status" value="1"/>
</dbReference>
<feature type="compositionally biased region" description="Low complexity" evidence="3">
    <location>
        <begin position="272"/>
        <end position="294"/>
    </location>
</feature>
<sequence>MAIITNSQEEGDGEVAAPSAAKAISRSDEDVFAAVLERTGGPLPFLQAAIDVARERSGLFRDPTAASKVAAMAKAARAQAVAAKEETSKLTERRRNEESRRAADAERKMEGDAENTAKDGRRAREPNAENGLDLEKYSWTQELSEVNITVPVPQGTKSVFVVCEIEKNHLKVALKAQTPIIDLPEDTVPRFEPREEREIFILDMWCPRAKTATRSSSTTFNRPDPAVRVSTPSRLPSLPHPLLQVGGGGVLVDGGGGAGLAGAGLSSGPVGASRGLKMATGSGASSSTGSRGPSRQPPMGGQPLCPFCRTTTIVERTSRTTNNPDKQFYTCKNRDWVSFLYFMLFIFVNANSRSRVHPKSLLEQGNNKCAFFMWKPVSDGVDAASLTAGVQALEKSLLALGNFVEAQSLHVSRIAGQQRVDRWLNVASVFVGVVCFVVLCSCLVHLNAEARLTL</sequence>
<feature type="region of interest" description="Disordered" evidence="3">
    <location>
        <begin position="272"/>
        <end position="303"/>
    </location>
</feature>
<evidence type="ECO:0000313" key="6">
    <source>
        <dbReference type="EMBL" id="CAD6242421.1"/>
    </source>
</evidence>
<comment type="subcellular location">
    <subcellularLocation>
        <location evidence="1">Cytoplasm</location>
    </subcellularLocation>
</comment>
<keyword evidence="4" id="KW-1133">Transmembrane helix</keyword>
<dbReference type="SUPFAM" id="SSF49764">
    <property type="entry name" value="HSP20-like chaperones"/>
    <property type="match status" value="1"/>
</dbReference>
<feature type="region of interest" description="Disordered" evidence="3">
    <location>
        <begin position="1"/>
        <end position="23"/>
    </location>
</feature>
<feature type="region of interest" description="Disordered" evidence="3">
    <location>
        <begin position="82"/>
        <end position="130"/>
    </location>
</feature>
<accession>A0A811PJM6</accession>
<proteinExistence type="predicted"/>
<feature type="transmembrane region" description="Helical" evidence="4">
    <location>
        <begin position="423"/>
        <end position="446"/>
    </location>
</feature>
<keyword evidence="4" id="KW-0472">Membrane</keyword>
<name>A0A811PJM6_9POAL</name>
<dbReference type="InterPro" id="IPR008978">
    <property type="entry name" value="HSP20-like_chaperone"/>
</dbReference>
<evidence type="ECO:0000313" key="7">
    <source>
        <dbReference type="Proteomes" id="UP000604825"/>
    </source>
</evidence>